<evidence type="ECO:0000313" key="3">
    <source>
        <dbReference type="Proteomes" id="UP001152747"/>
    </source>
</evidence>
<evidence type="ECO:0000313" key="2">
    <source>
        <dbReference type="EMBL" id="CAI5454229.1"/>
    </source>
</evidence>
<organism evidence="2 3">
    <name type="scientific">Caenorhabditis angaria</name>
    <dbReference type="NCBI Taxonomy" id="860376"/>
    <lineage>
        <taxon>Eukaryota</taxon>
        <taxon>Metazoa</taxon>
        <taxon>Ecdysozoa</taxon>
        <taxon>Nematoda</taxon>
        <taxon>Chromadorea</taxon>
        <taxon>Rhabditida</taxon>
        <taxon>Rhabditina</taxon>
        <taxon>Rhabditomorpha</taxon>
        <taxon>Rhabditoidea</taxon>
        <taxon>Rhabditidae</taxon>
        <taxon>Peloderinae</taxon>
        <taxon>Caenorhabditis</taxon>
    </lineage>
</organism>
<keyword evidence="3" id="KW-1185">Reference proteome</keyword>
<reference evidence="2" key="1">
    <citation type="submission" date="2022-11" db="EMBL/GenBank/DDBJ databases">
        <authorList>
            <person name="Kikuchi T."/>
        </authorList>
    </citation>
    <scope>NUCLEOTIDE SEQUENCE</scope>
    <source>
        <strain evidence="2">PS1010</strain>
    </source>
</reference>
<proteinExistence type="predicted"/>
<feature type="chain" id="PRO_5040268692" evidence="1">
    <location>
        <begin position="17"/>
        <end position="198"/>
    </location>
</feature>
<comment type="caution">
    <text evidence="2">The sequence shown here is derived from an EMBL/GenBank/DDBJ whole genome shotgun (WGS) entry which is preliminary data.</text>
</comment>
<sequence>MIVILLFIFFFTKYYIQEHIPLYVVLRESPQVHLYFVNCKNYTDEVLKSHHENQYHENAYTCWNEKTYGPFCKKQIPLLIDPVIFWIADKDDEVQTSTKLSEILTKNHDGVLVPRMTLDGVAKFGMKFRIHEVVYYHCDTLVDLKDIRPDLAEDFDDGFDLEFHSVLADYDFEDVENIEESEPMFSTEEMIERIEMFD</sequence>
<dbReference type="EMBL" id="CANHGI010000006">
    <property type="protein sequence ID" value="CAI5454229.1"/>
    <property type="molecule type" value="Genomic_DNA"/>
</dbReference>
<accession>A0A9P1J3C8</accession>
<feature type="signal peptide" evidence="1">
    <location>
        <begin position="1"/>
        <end position="16"/>
    </location>
</feature>
<protein>
    <submittedName>
        <fullName evidence="2">Uncharacterized protein</fullName>
    </submittedName>
</protein>
<gene>
    <name evidence="2" type="ORF">CAMP_LOCUS16866</name>
</gene>
<dbReference type="Proteomes" id="UP001152747">
    <property type="component" value="Unassembled WGS sequence"/>
</dbReference>
<name>A0A9P1J3C8_9PELO</name>
<evidence type="ECO:0000256" key="1">
    <source>
        <dbReference type="SAM" id="SignalP"/>
    </source>
</evidence>
<keyword evidence="1" id="KW-0732">Signal</keyword>
<dbReference type="AlphaFoldDB" id="A0A9P1J3C8"/>